<comment type="caution">
    <text evidence="1">The sequence shown here is derived from an EMBL/GenBank/DDBJ whole genome shotgun (WGS) entry which is preliminary data.</text>
</comment>
<organism evidence="1">
    <name type="scientific">Klebsiella pneumoniae</name>
    <dbReference type="NCBI Taxonomy" id="573"/>
    <lineage>
        <taxon>Bacteria</taxon>
        <taxon>Pseudomonadati</taxon>
        <taxon>Pseudomonadota</taxon>
        <taxon>Gammaproteobacteria</taxon>
        <taxon>Enterobacterales</taxon>
        <taxon>Enterobacteriaceae</taxon>
        <taxon>Klebsiella/Raoultella group</taxon>
        <taxon>Klebsiella</taxon>
        <taxon>Klebsiella pneumoniae complex</taxon>
    </lineage>
</organism>
<proteinExistence type="predicted"/>
<reference evidence="1" key="1">
    <citation type="submission" date="2019-01" db="EMBL/GenBank/DDBJ databases">
        <authorList>
            <person name="Lista F."/>
            <person name="Anselmo A."/>
        </authorList>
    </citation>
    <scope>NUCLEOTIDE SEQUENCE</scope>
    <source>
        <strain evidence="1">3R</strain>
    </source>
</reference>
<accession>A0A483YGM1</accession>
<gene>
    <name evidence="1" type="ORF">ETH54_26930</name>
</gene>
<protein>
    <submittedName>
        <fullName evidence="1">Uncharacterized protein</fullName>
    </submittedName>
</protein>
<dbReference type="Pfam" id="PF19929">
    <property type="entry name" value="DUF6392"/>
    <property type="match status" value="1"/>
</dbReference>
<sequence length="113" mass="13134">QDKNLKEVTLRLEDENKTDWLFPNLLPFGLEPVMTQRWVRDRFGHPITYVDACVIMTIYVGVEETYILPTPNQNIAAAFSYNKDFFVNRITFIPVEQAKEIQSALEKKRLGGK</sequence>
<name>A0A483YGM1_KLEPN</name>
<evidence type="ECO:0000313" key="1">
    <source>
        <dbReference type="EMBL" id="TCZ24319.1"/>
    </source>
</evidence>
<dbReference type="EMBL" id="SDDS01000131">
    <property type="protein sequence ID" value="TCZ24319.1"/>
    <property type="molecule type" value="Genomic_DNA"/>
</dbReference>
<dbReference type="AlphaFoldDB" id="A0A483YGM1"/>
<dbReference type="InterPro" id="IPR045657">
    <property type="entry name" value="DUF6392"/>
</dbReference>
<feature type="non-terminal residue" evidence="1">
    <location>
        <position position="1"/>
    </location>
</feature>